<reference evidence="1" key="1">
    <citation type="submission" date="2023-10" db="EMBL/GenBank/DDBJ databases">
        <authorList>
            <person name="Chen Y."/>
            <person name="Shah S."/>
            <person name="Dougan E. K."/>
            <person name="Thang M."/>
            <person name="Chan C."/>
        </authorList>
    </citation>
    <scope>NUCLEOTIDE SEQUENCE [LARGE SCALE GENOMIC DNA]</scope>
</reference>
<protein>
    <submittedName>
        <fullName evidence="1">Uncharacterized protein</fullName>
    </submittedName>
</protein>
<sequence>GTRAGYETGWKQWQSFRAAQGESPWLEGRDREERHANEEALLGFVVVLAKVLKRTEGTVKQKLFAVRFARLA</sequence>
<comment type="caution">
    <text evidence="1">The sequence shown here is derived from an EMBL/GenBank/DDBJ whole genome shotgun (WGS) entry which is preliminary data.</text>
</comment>
<dbReference type="Proteomes" id="UP001189429">
    <property type="component" value="Unassembled WGS sequence"/>
</dbReference>
<feature type="non-terminal residue" evidence="1">
    <location>
        <position position="1"/>
    </location>
</feature>
<dbReference type="EMBL" id="CAUYUJ010016856">
    <property type="protein sequence ID" value="CAK0869510.1"/>
    <property type="molecule type" value="Genomic_DNA"/>
</dbReference>
<keyword evidence="2" id="KW-1185">Reference proteome</keyword>
<organism evidence="1 2">
    <name type="scientific">Prorocentrum cordatum</name>
    <dbReference type="NCBI Taxonomy" id="2364126"/>
    <lineage>
        <taxon>Eukaryota</taxon>
        <taxon>Sar</taxon>
        <taxon>Alveolata</taxon>
        <taxon>Dinophyceae</taxon>
        <taxon>Prorocentrales</taxon>
        <taxon>Prorocentraceae</taxon>
        <taxon>Prorocentrum</taxon>
    </lineage>
</organism>
<feature type="non-terminal residue" evidence="1">
    <location>
        <position position="72"/>
    </location>
</feature>
<accession>A0ABN9VC19</accession>
<proteinExistence type="predicted"/>
<name>A0ABN9VC19_9DINO</name>
<gene>
    <name evidence="1" type="ORF">PCOR1329_LOCUS55841</name>
</gene>
<evidence type="ECO:0000313" key="1">
    <source>
        <dbReference type="EMBL" id="CAK0869510.1"/>
    </source>
</evidence>
<evidence type="ECO:0000313" key="2">
    <source>
        <dbReference type="Proteomes" id="UP001189429"/>
    </source>
</evidence>